<feature type="chain" id="PRO_5038444499" description="Lipoprotein" evidence="2">
    <location>
        <begin position="21"/>
        <end position="165"/>
    </location>
</feature>
<feature type="signal peptide" evidence="2">
    <location>
        <begin position="1"/>
        <end position="20"/>
    </location>
</feature>
<dbReference type="PROSITE" id="PS51257">
    <property type="entry name" value="PROKAR_LIPOPROTEIN"/>
    <property type="match status" value="1"/>
</dbReference>
<feature type="compositionally biased region" description="Low complexity" evidence="1">
    <location>
        <begin position="22"/>
        <end position="46"/>
    </location>
</feature>
<evidence type="ECO:0008006" key="5">
    <source>
        <dbReference type="Google" id="ProtNLM"/>
    </source>
</evidence>
<accession>A0A2Z3KG62</accession>
<dbReference type="GeneID" id="89633345"/>
<feature type="region of interest" description="Disordered" evidence="1">
    <location>
        <begin position="22"/>
        <end position="47"/>
    </location>
</feature>
<gene>
    <name evidence="3" type="ORF">LL14B4_06040</name>
</gene>
<evidence type="ECO:0000256" key="2">
    <source>
        <dbReference type="SAM" id="SignalP"/>
    </source>
</evidence>
<protein>
    <recommendedName>
        <fullName evidence="5">Lipoprotein</fullName>
    </recommendedName>
</protein>
<evidence type="ECO:0000313" key="4">
    <source>
        <dbReference type="Proteomes" id="UP000245919"/>
    </source>
</evidence>
<dbReference type="EMBL" id="CP028160">
    <property type="protein sequence ID" value="AWN65761.1"/>
    <property type="molecule type" value="Genomic_DNA"/>
</dbReference>
<dbReference type="AlphaFoldDB" id="A0A2Z3KG62"/>
<keyword evidence="2" id="KW-0732">Signal</keyword>
<reference evidence="3 4" key="1">
    <citation type="submission" date="2018-03" db="EMBL/GenBank/DDBJ databases">
        <title>Genome sequence of Lactococcus lactis strain 14B4 from almond drupe.</title>
        <authorList>
            <person name="Tran T.D."/>
            <person name="McGarvey J.A."/>
            <person name="Huynh S."/>
            <person name="Parker C.T."/>
        </authorList>
    </citation>
    <scope>NUCLEOTIDE SEQUENCE [LARGE SCALE GENOMIC DNA]</scope>
    <source>
        <strain evidence="3 4">14B4</strain>
    </source>
</reference>
<dbReference type="Proteomes" id="UP000245919">
    <property type="component" value="Chromosome"/>
</dbReference>
<evidence type="ECO:0000313" key="3">
    <source>
        <dbReference type="EMBL" id="AWN65761.1"/>
    </source>
</evidence>
<dbReference type="RefSeq" id="WP_109990889.1">
    <property type="nucleotide sequence ID" value="NZ_CP028160.1"/>
</dbReference>
<name>A0A2Z3KG62_LACLL</name>
<sequence length="165" mass="18040">MKKTALIGLTLLTIAMLASCSNTNSSSTRSSKEISTSSKSSISESTDAQSGKAKKLVDSLNLEKATDSKDKLDVYADNATKLKENGYVVIVRGDFLLKDYKTVETNFKALSLNVTSVEGDELGEDSSGKVDDIVLPDQVSFTSDYLGYWYYVTPKNSNVVINYYK</sequence>
<proteinExistence type="predicted"/>
<organism evidence="3 4">
    <name type="scientific">Lactococcus lactis subsp. lactis</name>
    <name type="common">Streptococcus lactis</name>
    <dbReference type="NCBI Taxonomy" id="1360"/>
    <lineage>
        <taxon>Bacteria</taxon>
        <taxon>Bacillati</taxon>
        <taxon>Bacillota</taxon>
        <taxon>Bacilli</taxon>
        <taxon>Lactobacillales</taxon>
        <taxon>Streptococcaceae</taxon>
        <taxon>Lactococcus</taxon>
    </lineage>
</organism>
<evidence type="ECO:0000256" key="1">
    <source>
        <dbReference type="SAM" id="MobiDB-lite"/>
    </source>
</evidence>